<name>A0A9N8HCW4_9STRA</name>
<dbReference type="AlphaFoldDB" id="A0A9N8HCW4"/>
<organism evidence="2 3">
    <name type="scientific">Seminavis robusta</name>
    <dbReference type="NCBI Taxonomy" id="568900"/>
    <lineage>
        <taxon>Eukaryota</taxon>
        <taxon>Sar</taxon>
        <taxon>Stramenopiles</taxon>
        <taxon>Ochrophyta</taxon>
        <taxon>Bacillariophyta</taxon>
        <taxon>Bacillariophyceae</taxon>
        <taxon>Bacillariophycidae</taxon>
        <taxon>Naviculales</taxon>
        <taxon>Naviculaceae</taxon>
        <taxon>Seminavis</taxon>
    </lineage>
</organism>
<protein>
    <submittedName>
        <fullName evidence="2">Uncharacterized protein</fullName>
    </submittedName>
</protein>
<feature type="coiled-coil region" evidence="1">
    <location>
        <begin position="177"/>
        <end position="204"/>
    </location>
</feature>
<dbReference type="EMBL" id="CAICTM010000318">
    <property type="protein sequence ID" value="CAB9507760.1"/>
    <property type="molecule type" value="Genomic_DNA"/>
</dbReference>
<keyword evidence="1" id="KW-0175">Coiled coil</keyword>
<evidence type="ECO:0000313" key="2">
    <source>
        <dbReference type="EMBL" id="CAB9507760.1"/>
    </source>
</evidence>
<evidence type="ECO:0000313" key="3">
    <source>
        <dbReference type="Proteomes" id="UP001153069"/>
    </source>
</evidence>
<keyword evidence="3" id="KW-1185">Reference proteome</keyword>
<accession>A0A9N8HCW4</accession>
<evidence type="ECO:0000256" key="1">
    <source>
        <dbReference type="SAM" id="Coils"/>
    </source>
</evidence>
<proteinExistence type="predicted"/>
<gene>
    <name evidence="2" type="ORF">SEMRO_319_G116300.1</name>
</gene>
<dbReference type="OrthoDB" id="49083at2759"/>
<sequence length="915" mass="104055">MSDLNDGNAALKDLLDQVLKRRDIRLCRHPYVDADSNVIMEGAFERLVDEQNLHGLSNTSKTEVLQALLELQISELCGGFEIQSRDNRTSFAGHSSPSGSTSGNASNEVQVLDEQFSSVHSSANQKKRAPVVVPDEQVSIGQVGRPLNASLKSSLDNPIFIETTATGQDVFVLDHDENEAATACKSSESNLKRLQQKDQALENAVSNDDLDYVFDALKIKDSLRTKLRQDCGITTMAALLVYQNHLEVAQLQRGDSDIQKRLARVCTFYKDYRCEVQNDKTISWRQFYEERQKLHTWYDHAKQVVSTEGTGGFNMLSDAQHQQLYEYTAKLVVDGLSNELRDQCNFPLENYTSRFAKAIMNLSSGLPYPRPILAHGPTQGGKSPLTAVAAILCPQLRKAIKKLKDLRVARTHMRFVVIVDECDALIRTKERKQKVEQAFDDLLKHMPALKLFVSATIVPSMVDSQDFELMTISPGENYSGIENMRPLQREGKDLCLKTKSLSHKTGVPFHCRPSNLSEQDTTKLFSESYLKFPDCKQCRKVRLEMKSQCTKHDDFINPNRRWPFSRCLNYIPYTCAKTMLLYRDALSDPDKKKGVLVLDATGPRAWVPGNIFEKAVCIQDTFRQEKRDIAIVIFVGDGIYYRRPGFEQGRCVKGRTIGTVIEQLDRELGLEVPIFVFGWLKMQRCISFRSNQRVPTHFVLHLGARFSIESVIQARGRGTGNFKDVLEANGHDCVTILEPKEHRQACRKYYGYQGEVHDKMESGENSQDAIVGKGSEFSDEANFFRHTNRRVGQRKDLRMLLPDQDRFGAPTNFEDELELKDKYCDHTLAQRVFQSFSYLATEDGKAECTEDDIIEKFEDTYQDNDPDHEFKLTKKNLRECLKQLMEDGIIEKVEGAPKTWKAKSLATLEFLTNED</sequence>
<dbReference type="Proteomes" id="UP001153069">
    <property type="component" value="Unassembled WGS sequence"/>
</dbReference>
<comment type="caution">
    <text evidence="2">The sequence shown here is derived from an EMBL/GenBank/DDBJ whole genome shotgun (WGS) entry which is preliminary data.</text>
</comment>
<reference evidence="2" key="1">
    <citation type="submission" date="2020-06" db="EMBL/GenBank/DDBJ databases">
        <authorList>
            <consortium name="Plant Systems Biology data submission"/>
        </authorList>
    </citation>
    <scope>NUCLEOTIDE SEQUENCE</scope>
    <source>
        <strain evidence="2">D6</strain>
    </source>
</reference>